<feature type="region of interest" description="Disordered" evidence="1">
    <location>
        <begin position="108"/>
        <end position="133"/>
    </location>
</feature>
<dbReference type="EMBL" id="PYSV01000007">
    <property type="protein sequence ID" value="PTA68124.1"/>
    <property type="molecule type" value="Genomic_DNA"/>
</dbReference>
<dbReference type="AlphaFoldDB" id="A0A2T3W8K8"/>
<name>A0A2T3W8K8_9DEIO</name>
<comment type="caution">
    <text evidence="3">The sequence shown here is derived from an EMBL/GenBank/DDBJ whole genome shotgun (WGS) entry which is preliminary data.</text>
</comment>
<keyword evidence="4" id="KW-1185">Reference proteome</keyword>
<dbReference type="RefSeq" id="WP_107137718.1">
    <property type="nucleotide sequence ID" value="NZ_PYSV01000007.1"/>
</dbReference>
<evidence type="ECO:0000313" key="4">
    <source>
        <dbReference type="Proteomes" id="UP000240317"/>
    </source>
</evidence>
<proteinExistence type="predicted"/>
<sequence length="133" mass="14340">MIVSRLGWPALRAALWLGALSLGTQASAATGWAAQATALFPQPTTRSAALRVVAASERLDIQRCSALWCLVRVGTQDGWLLRAAVNMSGPCAALVPLGLKDLRRHEAAYSPERDPDRNGRACDQRDFLRTGGR</sequence>
<gene>
    <name evidence="3" type="ORF">C8263_08590</name>
</gene>
<accession>A0A2T3W8K8</accession>
<reference evidence="3 4" key="1">
    <citation type="submission" date="2018-03" db="EMBL/GenBank/DDBJ databases">
        <title>Draft genome of Deinococcus sp. OD32.</title>
        <authorList>
            <person name="Wang X.-P."/>
            <person name="Du Z.-J."/>
        </authorList>
    </citation>
    <scope>NUCLEOTIDE SEQUENCE [LARGE SCALE GENOMIC DNA]</scope>
    <source>
        <strain evidence="3 4">OD32</strain>
    </source>
</reference>
<protein>
    <submittedName>
        <fullName evidence="3">Uncharacterized protein</fullName>
    </submittedName>
</protein>
<dbReference type="Proteomes" id="UP000240317">
    <property type="component" value="Unassembled WGS sequence"/>
</dbReference>
<keyword evidence="2" id="KW-0732">Signal</keyword>
<evidence type="ECO:0000313" key="3">
    <source>
        <dbReference type="EMBL" id="PTA68124.1"/>
    </source>
</evidence>
<dbReference type="OrthoDB" id="72940at2"/>
<evidence type="ECO:0000256" key="2">
    <source>
        <dbReference type="SAM" id="SignalP"/>
    </source>
</evidence>
<evidence type="ECO:0000256" key="1">
    <source>
        <dbReference type="SAM" id="MobiDB-lite"/>
    </source>
</evidence>
<feature type="chain" id="PRO_5015635572" evidence="2">
    <location>
        <begin position="29"/>
        <end position="133"/>
    </location>
</feature>
<feature type="signal peptide" evidence="2">
    <location>
        <begin position="1"/>
        <end position="28"/>
    </location>
</feature>
<organism evidence="3 4">
    <name type="scientific">Deinococcus arcticus</name>
    <dbReference type="NCBI Taxonomy" id="2136176"/>
    <lineage>
        <taxon>Bacteria</taxon>
        <taxon>Thermotogati</taxon>
        <taxon>Deinococcota</taxon>
        <taxon>Deinococci</taxon>
        <taxon>Deinococcales</taxon>
        <taxon>Deinococcaceae</taxon>
        <taxon>Deinococcus</taxon>
    </lineage>
</organism>